<evidence type="ECO:0000313" key="4">
    <source>
        <dbReference type="Proteomes" id="UP000536441"/>
    </source>
</evidence>
<dbReference type="InterPro" id="IPR057727">
    <property type="entry name" value="WCX_dom"/>
</dbReference>
<gene>
    <name evidence="3" type="ORF">HP438_01395</name>
</gene>
<dbReference type="EMBL" id="JABMCH010000041">
    <property type="protein sequence ID" value="NUU45638.1"/>
    <property type="molecule type" value="Genomic_DNA"/>
</dbReference>
<reference evidence="3 4" key="1">
    <citation type="submission" date="2020-05" db="EMBL/GenBank/DDBJ databases">
        <title>Genome Sequencing of Type Strains.</title>
        <authorList>
            <person name="Lemaire J.F."/>
            <person name="Inderbitzin P."/>
            <person name="Gregorio O.A."/>
            <person name="Collins S.B."/>
            <person name="Wespe N."/>
            <person name="Knight-Connoni V."/>
        </authorList>
    </citation>
    <scope>NUCLEOTIDE SEQUENCE [LARGE SCALE GENOMIC DNA]</scope>
    <source>
        <strain evidence="3 4">DSM 100049</strain>
    </source>
</reference>
<dbReference type="InterPro" id="IPR051534">
    <property type="entry name" value="CBASS_pafABC_assoc_protein"/>
</dbReference>
<keyword evidence="4" id="KW-1185">Reference proteome</keyword>
<proteinExistence type="predicted"/>
<dbReference type="AlphaFoldDB" id="A0A7Y6EFC9"/>
<name>A0A7Y6EFC9_9SPHN</name>
<dbReference type="InterPro" id="IPR026881">
    <property type="entry name" value="WYL_dom"/>
</dbReference>
<accession>A0A7Y6EFC9</accession>
<evidence type="ECO:0000259" key="1">
    <source>
        <dbReference type="Pfam" id="PF13280"/>
    </source>
</evidence>
<dbReference type="PANTHER" id="PTHR34580">
    <property type="match status" value="1"/>
</dbReference>
<dbReference type="PROSITE" id="PS52050">
    <property type="entry name" value="WYL"/>
    <property type="match status" value="1"/>
</dbReference>
<comment type="caution">
    <text evidence="3">The sequence shown here is derived from an EMBL/GenBank/DDBJ whole genome shotgun (WGS) entry which is preliminary data.</text>
</comment>
<dbReference type="RefSeq" id="WP_175310435.1">
    <property type="nucleotide sequence ID" value="NZ_CBCRYR010000027.1"/>
</dbReference>
<organism evidence="3 4">
    <name type="scientific">Sphingomonas zeae</name>
    <dbReference type="NCBI Taxonomy" id="1646122"/>
    <lineage>
        <taxon>Bacteria</taxon>
        <taxon>Pseudomonadati</taxon>
        <taxon>Pseudomonadota</taxon>
        <taxon>Alphaproteobacteria</taxon>
        <taxon>Sphingomonadales</taxon>
        <taxon>Sphingomonadaceae</taxon>
        <taxon>Sphingomonas</taxon>
    </lineage>
</organism>
<dbReference type="PANTHER" id="PTHR34580:SF1">
    <property type="entry name" value="PROTEIN PAFC"/>
    <property type="match status" value="1"/>
</dbReference>
<feature type="domain" description="WYL" evidence="1">
    <location>
        <begin position="154"/>
        <end position="219"/>
    </location>
</feature>
<evidence type="ECO:0000313" key="3">
    <source>
        <dbReference type="EMBL" id="NUU45638.1"/>
    </source>
</evidence>
<protein>
    <submittedName>
        <fullName evidence="3">WYL domain-containing protein</fullName>
    </submittedName>
</protein>
<dbReference type="Proteomes" id="UP000536441">
    <property type="component" value="Unassembled WGS sequence"/>
</dbReference>
<dbReference type="Pfam" id="PF13280">
    <property type="entry name" value="WYL"/>
    <property type="match status" value="1"/>
</dbReference>
<sequence length="331" mass="36974">MSYRNAIDLLTVASRAASARGISLEEIAELIERDYRTAQRLVRALRERFPELDSFRDEESGKMRWRLPYKAIAPLLAPTAEELAALTLAEEMLTNGAGADQVQALRSLHGKILALIPGERSRRIEADEDALLLALGHAARPGPRPVGRDGIDHAISTALKGTSRLRIRYCGWKDKVARERIVAPHGLLLGARRYLVAVDLDKVGGGIQHFRVEAIEEAVVLPESFVRKAGFDLDEHAQRCFGSYQQEDGIHDVAWRFAPHAAPRATGFLFHPAQIVEHQKDGSLVVRFRAAGLLEMCWHLYMWGDAVEVLSPPELARMVEDHRRDDFASMP</sequence>
<evidence type="ECO:0000259" key="2">
    <source>
        <dbReference type="Pfam" id="PF25583"/>
    </source>
</evidence>
<dbReference type="Pfam" id="PF25583">
    <property type="entry name" value="WCX"/>
    <property type="match status" value="1"/>
</dbReference>
<feature type="domain" description="WCX" evidence="2">
    <location>
        <begin position="255"/>
        <end position="319"/>
    </location>
</feature>